<proteinExistence type="predicted"/>
<organism evidence="1 2">
    <name type="scientific">Desulfosporosinus metallidurans</name>
    <dbReference type="NCBI Taxonomy" id="1888891"/>
    <lineage>
        <taxon>Bacteria</taxon>
        <taxon>Bacillati</taxon>
        <taxon>Bacillota</taxon>
        <taxon>Clostridia</taxon>
        <taxon>Eubacteriales</taxon>
        <taxon>Desulfitobacteriaceae</taxon>
        <taxon>Desulfosporosinus</taxon>
    </lineage>
</organism>
<dbReference type="STRING" id="1888891.DSOL_2715"/>
<dbReference type="AlphaFoldDB" id="A0A1Q8QVP3"/>
<gene>
    <name evidence="1" type="ORF">DSOL_2715</name>
</gene>
<dbReference type="Proteomes" id="UP000186102">
    <property type="component" value="Unassembled WGS sequence"/>
</dbReference>
<keyword evidence="2" id="KW-1185">Reference proteome</keyword>
<evidence type="ECO:0000313" key="2">
    <source>
        <dbReference type="Proteomes" id="UP000186102"/>
    </source>
</evidence>
<evidence type="ECO:0000313" key="1">
    <source>
        <dbReference type="EMBL" id="OLN31376.1"/>
    </source>
</evidence>
<name>A0A1Q8QVP3_9FIRM</name>
<dbReference type="EMBL" id="MLBF01000019">
    <property type="protein sequence ID" value="OLN31376.1"/>
    <property type="molecule type" value="Genomic_DNA"/>
</dbReference>
<protein>
    <submittedName>
        <fullName evidence="1">Uncharacterized protein</fullName>
    </submittedName>
</protein>
<accession>A0A1Q8QVP3</accession>
<reference evidence="1 2" key="1">
    <citation type="submission" date="2016-09" db="EMBL/GenBank/DDBJ databases">
        <title>Complete genome of Desulfosporosinus sp. OL.</title>
        <authorList>
            <person name="Mardanov A."/>
            <person name="Beletsky A."/>
            <person name="Panova A."/>
            <person name="Karnachuk O."/>
            <person name="Ravin N."/>
        </authorList>
    </citation>
    <scope>NUCLEOTIDE SEQUENCE [LARGE SCALE GENOMIC DNA]</scope>
    <source>
        <strain evidence="1 2">OL</strain>
    </source>
</reference>
<sequence>MDKSDNTKKLFQEKIDANYVAYINDLQGMTSSELIDKAEKIAATKQVYQELKDGGCNTDHLEYLLRFKNPLEVVRDQWLNEQGKVFDEDMEYVLSSLADKRSAEQDYELDEAFCEPEQYKGMRLC</sequence>
<comment type="caution">
    <text evidence="1">The sequence shown here is derived from an EMBL/GenBank/DDBJ whole genome shotgun (WGS) entry which is preliminary data.</text>
</comment>
<dbReference type="RefSeq" id="WP_015043336.1">
    <property type="nucleotide sequence ID" value="NZ_MLBF01000019.1"/>
</dbReference>
<dbReference type="OrthoDB" id="1858648at2"/>